<name>A0ACC0M0U0_RHOML</name>
<proteinExistence type="predicted"/>
<keyword evidence="2" id="KW-1185">Reference proteome</keyword>
<reference evidence="1" key="1">
    <citation type="submission" date="2022-02" db="EMBL/GenBank/DDBJ databases">
        <title>Plant Genome Project.</title>
        <authorList>
            <person name="Zhang R.-G."/>
        </authorList>
    </citation>
    <scope>NUCLEOTIDE SEQUENCE</scope>
    <source>
        <strain evidence="1">AT1</strain>
    </source>
</reference>
<protein>
    <submittedName>
        <fullName evidence="1">Uncharacterized protein</fullName>
    </submittedName>
</protein>
<gene>
    <name evidence="1" type="ORF">RHMOL_Rhmol10G0070900</name>
</gene>
<organism evidence="1 2">
    <name type="scientific">Rhododendron molle</name>
    <name type="common">Chinese azalea</name>
    <name type="synonym">Azalea mollis</name>
    <dbReference type="NCBI Taxonomy" id="49168"/>
    <lineage>
        <taxon>Eukaryota</taxon>
        <taxon>Viridiplantae</taxon>
        <taxon>Streptophyta</taxon>
        <taxon>Embryophyta</taxon>
        <taxon>Tracheophyta</taxon>
        <taxon>Spermatophyta</taxon>
        <taxon>Magnoliopsida</taxon>
        <taxon>eudicotyledons</taxon>
        <taxon>Gunneridae</taxon>
        <taxon>Pentapetalae</taxon>
        <taxon>asterids</taxon>
        <taxon>Ericales</taxon>
        <taxon>Ericaceae</taxon>
        <taxon>Ericoideae</taxon>
        <taxon>Rhodoreae</taxon>
        <taxon>Rhododendron</taxon>
    </lineage>
</organism>
<evidence type="ECO:0000313" key="2">
    <source>
        <dbReference type="Proteomes" id="UP001062846"/>
    </source>
</evidence>
<comment type="caution">
    <text evidence="1">The sequence shown here is derived from an EMBL/GenBank/DDBJ whole genome shotgun (WGS) entry which is preliminary data.</text>
</comment>
<dbReference type="EMBL" id="CM046397">
    <property type="protein sequence ID" value="KAI8534204.1"/>
    <property type="molecule type" value="Genomic_DNA"/>
</dbReference>
<sequence>MIKTRVLKAFGILTTIPRLWANDYGPGSGACGGGGAWVVGHMVLGGGCGFGGTCCVVAAATVVVSLGWGGAACGGVVGLVSGVAIGACSPGSGDGGGSGSSHSGWWWVGLRFRLAHVVYELSLARPMLSMSYVFLFWVWT</sequence>
<accession>A0ACC0M0U0</accession>
<evidence type="ECO:0000313" key="1">
    <source>
        <dbReference type="EMBL" id="KAI8534204.1"/>
    </source>
</evidence>
<dbReference type="Proteomes" id="UP001062846">
    <property type="component" value="Chromosome 10"/>
</dbReference>